<evidence type="ECO:0000313" key="1">
    <source>
        <dbReference type="EMBL" id="KAJ3551111.1"/>
    </source>
</evidence>
<name>A0ACC1T251_9APHY</name>
<comment type="caution">
    <text evidence="1">The sequence shown here is derived from an EMBL/GenBank/DDBJ whole genome shotgun (WGS) entry which is preliminary data.</text>
</comment>
<sequence>MPGGFNRHGAARQVNMMRGGRRPLGRSGTLKTTVMGPRALAEEQQRISVLHERRRIARNQPGQCNSGKAFMDGDQNDGPTVNDPTGNVPEDGDDFFEDTPEQSAGSTSLDVQTDATPKNGSVGNVDEEEGIVEVMHNIIDMRRRDTRSYNERRKRMEENWRLGPRGHVAGASCTSASAQDQPPVRDQDSMPLDDFTYAPSSPLDDDAMDQDLPTLDNHIDSEMATAGPSALNRSAATSSASSPSLPEATATPTTCPTSQLQTTTTPACGASRDTTHDFTIQIVDIYTLETLKTIEFRPPATSGAGVLVQHGYIGASPIDPSVAFSIKTLKLFRRLRLRKASFSTEAFSKVLCDYYMRPYKRHYRTLLGDAFDVYLSILREVDKRVQAALGHDTPNWRVLNSCPACCYKLEGEPELPQGRMFAMDGNNSLKRVAKHGHRETTDRRVFAESDYYLSREFVDQYKDEVKTRKQQKDAARGRTPAARGRAPVARPADPVDEDDIDNLELGEPGEGDPTDGALDLLDFVKGCVRNWKSAAAEEKKKMWKLFDETGIFLSACRHGFILWMADMIKSRELTKYPLAVVAKILEVIKDKPCGAYDIGCSFHATILHSCLAGEFQRAEGTMIVNAFHGYFHNYACQMLYHPSRLTGMGLEDFETMERIFSASNALASVVRHMSSYRRGVFIDLFFQQWDRDKYENSALMLYNNYVQALDLIKEERKQMEETMALHNCTEADLAAWAQEEVNFVEALGVESPYDVHAMTYVELIQEWQHAKAEYTAVTEDILATMPVNYEYIPMAEMAKRKQEETSKTGRLEMKRHRLAAKVETADARACQMEEQMGIERRWTPDDAAYKEMLDYAADREYTRALDHLQKLVVQRLFELQKLQMSGTGYKMRAQLSKSLQSRCKALRNAVDRYNKAAPWIAMDIRAAIQQQRRINRAKEEIERCNVEIRRLHTHIVDEAIDMERKLAELRSSSSPLHGPVMDWWTYRRCINNELLLCIKRLYETGYYTGNPMPGCRIGRALRSDVENELLEDVELLDADLEVDDIEDDDQDNAEFDTMSTRHKMTLHAQRLEPIMRAISSLSLQPQQPQRSPPRTLSMAQSQRPNYALSSATATFNYLLAGSDGGLLANGVQPMNLPNSRRSTTVFPILVRYHTPVITEALDNLRPIIAVLDGHNATTIVTYIYRCAFSYFNHALFKKPWYTVAYTEPDKYPGIFETHADMSEQIYQVDSAQMRFCKGDNFFSALVFMVTRGDAVFHGDESELAAAQHNVTTTSYRIILSIGIDISIRRRWKSIHMLSTRI</sequence>
<proteinExistence type="predicted"/>
<gene>
    <name evidence="1" type="ORF">NM688_g4924</name>
</gene>
<organism evidence="1 2">
    <name type="scientific">Phlebia brevispora</name>
    <dbReference type="NCBI Taxonomy" id="194682"/>
    <lineage>
        <taxon>Eukaryota</taxon>
        <taxon>Fungi</taxon>
        <taxon>Dikarya</taxon>
        <taxon>Basidiomycota</taxon>
        <taxon>Agaricomycotina</taxon>
        <taxon>Agaricomycetes</taxon>
        <taxon>Polyporales</taxon>
        <taxon>Meruliaceae</taxon>
        <taxon>Phlebia</taxon>
    </lineage>
</organism>
<keyword evidence="2" id="KW-1185">Reference proteome</keyword>
<accession>A0ACC1T251</accession>
<dbReference type="EMBL" id="JANHOG010000863">
    <property type="protein sequence ID" value="KAJ3551111.1"/>
    <property type="molecule type" value="Genomic_DNA"/>
</dbReference>
<dbReference type="Proteomes" id="UP001148662">
    <property type="component" value="Unassembled WGS sequence"/>
</dbReference>
<evidence type="ECO:0000313" key="2">
    <source>
        <dbReference type="Proteomes" id="UP001148662"/>
    </source>
</evidence>
<protein>
    <submittedName>
        <fullName evidence="1">Uncharacterized protein</fullName>
    </submittedName>
</protein>
<reference evidence="1" key="1">
    <citation type="submission" date="2022-07" db="EMBL/GenBank/DDBJ databases">
        <title>Genome Sequence of Phlebia brevispora.</title>
        <authorList>
            <person name="Buettner E."/>
        </authorList>
    </citation>
    <scope>NUCLEOTIDE SEQUENCE</scope>
    <source>
        <strain evidence="1">MPL23</strain>
    </source>
</reference>